<gene>
    <name evidence="7" type="ORF">A2W14_00725</name>
</gene>
<comment type="pathway">
    <text evidence="1">Isoprenoid biosynthesis; dimethylallyl diphosphate biosynthesis; dimethylallyl diphosphate from isopentenyl diphosphate: step 1/1.</text>
</comment>
<reference evidence="7 8" key="1">
    <citation type="journal article" date="2016" name="Nat. Commun.">
        <title>Thousands of microbial genomes shed light on interconnected biogeochemical processes in an aquifer system.</title>
        <authorList>
            <person name="Anantharaman K."/>
            <person name="Brown C.T."/>
            <person name="Hug L.A."/>
            <person name="Sharon I."/>
            <person name="Castelle C.J."/>
            <person name="Probst A.J."/>
            <person name="Thomas B.C."/>
            <person name="Singh A."/>
            <person name="Wilkins M.J."/>
            <person name="Karaoz U."/>
            <person name="Brodie E.L."/>
            <person name="Williams K.H."/>
            <person name="Hubbard S.S."/>
            <person name="Banfield J.F."/>
        </authorList>
    </citation>
    <scope>NUCLEOTIDE SEQUENCE [LARGE SCALE GENOMIC DNA]</scope>
</reference>
<dbReference type="STRING" id="1798371.A2W14_00725"/>
<dbReference type="SUPFAM" id="SSF55811">
    <property type="entry name" value="Nudix"/>
    <property type="match status" value="1"/>
</dbReference>
<feature type="domain" description="Nudix hydrolase" evidence="6">
    <location>
        <begin position="50"/>
        <end position="181"/>
    </location>
</feature>
<organism evidence="7 8">
    <name type="scientific">Candidatus Gottesmanbacteria bacterium RBG_16_37_8</name>
    <dbReference type="NCBI Taxonomy" id="1798371"/>
    <lineage>
        <taxon>Bacteria</taxon>
        <taxon>Candidatus Gottesmaniibacteriota</taxon>
    </lineage>
</organism>
<dbReference type="Proteomes" id="UP000176665">
    <property type="component" value="Unassembled WGS sequence"/>
</dbReference>
<dbReference type="InterPro" id="IPR015797">
    <property type="entry name" value="NUDIX_hydrolase-like_dom_sf"/>
</dbReference>
<sequence length="199" mass="23011">MFWKNLSLRKMSEHHDLSGEKKLQLLVLCDRKGHQIGTATRQDCHQGDGKTHLAFMAYVLDRDGKLILGKRGKSKTLWPLFWDASVVSHVLPGETPQISAKRRVKEELAIDVDFTLFGSFFYQVRQNGHSENEFCYLLKGQSETLPQKNPVEISQIKKVSLKDFSKFYNSEKKNFTPWFIIANGRFPLEGLLWQKNIKP</sequence>
<dbReference type="GO" id="GO:0005737">
    <property type="term" value="C:cytoplasm"/>
    <property type="evidence" value="ECO:0007669"/>
    <property type="project" value="TreeGrafter"/>
</dbReference>
<evidence type="ECO:0000256" key="3">
    <source>
        <dbReference type="ARBA" id="ARBA00012057"/>
    </source>
</evidence>
<comment type="similarity">
    <text evidence="2">Belongs to the IPP isomerase type 1 family.</text>
</comment>
<dbReference type="CDD" id="cd02885">
    <property type="entry name" value="NUDIX_IPP_Isomerase"/>
    <property type="match status" value="1"/>
</dbReference>
<protein>
    <recommendedName>
        <fullName evidence="3">isopentenyl-diphosphate Delta-isomerase</fullName>
        <ecNumber evidence="3">5.3.3.2</ecNumber>
    </recommendedName>
</protein>
<dbReference type="GO" id="GO:0004452">
    <property type="term" value="F:isopentenyl-diphosphate delta-isomerase activity"/>
    <property type="evidence" value="ECO:0007669"/>
    <property type="project" value="UniProtKB-EC"/>
</dbReference>
<dbReference type="PANTHER" id="PTHR10885:SF0">
    <property type="entry name" value="ISOPENTENYL-DIPHOSPHATE DELTA-ISOMERASE"/>
    <property type="match status" value="1"/>
</dbReference>
<keyword evidence="5" id="KW-0413">Isomerase</keyword>
<dbReference type="EC" id="5.3.3.2" evidence="3"/>
<dbReference type="GO" id="GO:0009240">
    <property type="term" value="P:isopentenyl diphosphate biosynthetic process"/>
    <property type="evidence" value="ECO:0007669"/>
    <property type="project" value="TreeGrafter"/>
</dbReference>
<evidence type="ECO:0000256" key="4">
    <source>
        <dbReference type="ARBA" id="ARBA00023229"/>
    </source>
</evidence>
<dbReference type="EMBL" id="MFJA01000009">
    <property type="protein sequence ID" value="OGG04006.1"/>
    <property type="molecule type" value="Genomic_DNA"/>
</dbReference>
<comment type="caution">
    <text evidence="7">The sequence shown here is derived from an EMBL/GenBank/DDBJ whole genome shotgun (WGS) entry which is preliminary data.</text>
</comment>
<evidence type="ECO:0000256" key="1">
    <source>
        <dbReference type="ARBA" id="ARBA00004826"/>
    </source>
</evidence>
<evidence type="ECO:0000259" key="6">
    <source>
        <dbReference type="PROSITE" id="PS51462"/>
    </source>
</evidence>
<keyword evidence="4" id="KW-0414">Isoprene biosynthesis</keyword>
<accession>A0A1F5YV78</accession>
<dbReference type="InterPro" id="IPR011876">
    <property type="entry name" value="IsopentenylPP_isomerase_typ1"/>
</dbReference>
<evidence type="ECO:0000313" key="7">
    <source>
        <dbReference type="EMBL" id="OGG04006.1"/>
    </source>
</evidence>
<evidence type="ECO:0000256" key="5">
    <source>
        <dbReference type="ARBA" id="ARBA00023235"/>
    </source>
</evidence>
<name>A0A1F5YV78_9BACT</name>
<dbReference type="Gene3D" id="3.90.79.10">
    <property type="entry name" value="Nucleoside Triphosphate Pyrophosphohydrolase"/>
    <property type="match status" value="1"/>
</dbReference>
<dbReference type="InterPro" id="IPR000086">
    <property type="entry name" value="NUDIX_hydrolase_dom"/>
</dbReference>
<dbReference type="PROSITE" id="PS51462">
    <property type="entry name" value="NUDIX"/>
    <property type="match status" value="1"/>
</dbReference>
<dbReference type="Pfam" id="PF00293">
    <property type="entry name" value="NUDIX"/>
    <property type="match status" value="1"/>
</dbReference>
<evidence type="ECO:0000256" key="2">
    <source>
        <dbReference type="ARBA" id="ARBA00007579"/>
    </source>
</evidence>
<dbReference type="PANTHER" id="PTHR10885">
    <property type="entry name" value="ISOPENTENYL-DIPHOSPHATE DELTA-ISOMERASE"/>
    <property type="match status" value="1"/>
</dbReference>
<dbReference type="AlphaFoldDB" id="A0A1F5YV78"/>
<evidence type="ECO:0000313" key="8">
    <source>
        <dbReference type="Proteomes" id="UP000176665"/>
    </source>
</evidence>
<proteinExistence type="inferred from homology"/>